<protein>
    <submittedName>
        <fullName evidence="2">Uncharacterized protein</fullName>
    </submittedName>
</protein>
<name>A0AAW1MP39_POPJA</name>
<comment type="caution">
    <text evidence="2">The sequence shown here is derived from an EMBL/GenBank/DDBJ whole genome shotgun (WGS) entry which is preliminary data.</text>
</comment>
<feature type="compositionally biased region" description="Basic and acidic residues" evidence="1">
    <location>
        <begin position="9"/>
        <end position="20"/>
    </location>
</feature>
<proteinExistence type="predicted"/>
<organism evidence="2 3">
    <name type="scientific">Popillia japonica</name>
    <name type="common">Japanese beetle</name>
    <dbReference type="NCBI Taxonomy" id="7064"/>
    <lineage>
        <taxon>Eukaryota</taxon>
        <taxon>Metazoa</taxon>
        <taxon>Ecdysozoa</taxon>
        <taxon>Arthropoda</taxon>
        <taxon>Hexapoda</taxon>
        <taxon>Insecta</taxon>
        <taxon>Pterygota</taxon>
        <taxon>Neoptera</taxon>
        <taxon>Endopterygota</taxon>
        <taxon>Coleoptera</taxon>
        <taxon>Polyphaga</taxon>
        <taxon>Scarabaeiformia</taxon>
        <taxon>Scarabaeidae</taxon>
        <taxon>Rutelinae</taxon>
        <taxon>Popillia</taxon>
    </lineage>
</organism>
<gene>
    <name evidence="2" type="ORF">QE152_g5459</name>
</gene>
<evidence type="ECO:0000313" key="2">
    <source>
        <dbReference type="EMBL" id="KAK9747261.1"/>
    </source>
</evidence>
<accession>A0AAW1MP39</accession>
<reference evidence="2 3" key="1">
    <citation type="journal article" date="2024" name="BMC Genomics">
        <title>De novo assembly and annotation of Popillia japonica's genome with initial clues to its potential as an invasive pest.</title>
        <authorList>
            <person name="Cucini C."/>
            <person name="Boschi S."/>
            <person name="Funari R."/>
            <person name="Cardaioli E."/>
            <person name="Iannotti N."/>
            <person name="Marturano G."/>
            <person name="Paoli F."/>
            <person name="Bruttini M."/>
            <person name="Carapelli A."/>
            <person name="Frati F."/>
            <person name="Nardi F."/>
        </authorList>
    </citation>
    <scope>NUCLEOTIDE SEQUENCE [LARGE SCALE GENOMIC DNA]</scope>
    <source>
        <strain evidence="2">DMR45628</strain>
    </source>
</reference>
<evidence type="ECO:0000313" key="3">
    <source>
        <dbReference type="Proteomes" id="UP001458880"/>
    </source>
</evidence>
<feature type="region of interest" description="Disordered" evidence="1">
    <location>
        <begin position="1"/>
        <end position="32"/>
    </location>
</feature>
<dbReference type="AlphaFoldDB" id="A0AAW1MP39"/>
<dbReference type="Proteomes" id="UP001458880">
    <property type="component" value="Unassembled WGS sequence"/>
</dbReference>
<sequence>MATNVADFEQFHHDVRNNDEDRSESEEPYPTSNNLCTLIQHLPKRDALLERLVDKMTTFITDEETTSKWKKMVVQKFTDIHNRRRNHIQMEEDGRYEYKRDERLASYFHEKVN</sequence>
<evidence type="ECO:0000256" key="1">
    <source>
        <dbReference type="SAM" id="MobiDB-lite"/>
    </source>
</evidence>
<dbReference type="EMBL" id="JASPKY010000032">
    <property type="protein sequence ID" value="KAK9747261.1"/>
    <property type="molecule type" value="Genomic_DNA"/>
</dbReference>
<keyword evidence="3" id="KW-1185">Reference proteome</keyword>